<name>A8LLM6_DINSH</name>
<comment type="subcellular location">
    <subcellularLocation>
        <location evidence="1">Endomembrane system</location>
    </subcellularLocation>
</comment>
<dbReference type="Gene3D" id="3.40.190.10">
    <property type="entry name" value="Periplasmic binding protein-like II"/>
    <property type="match status" value="2"/>
</dbReference>
<evidence type="ECO:0000313" key="7">
    <source>
        <dbReference type="Proteomes" id="UP000006833"/>
    </source>
</evidence>
<dbReference type="OrthoDB" id="570524at2"/>
<dbReference type="EMBL" id="CP000830">
    <property type="protein sequence ID" value="ABV93404.1"/>
    <property type="molecule type" value="Genomic_DNA"/>
</dbReference>
<dbReference type="InterPro" id="IPR044527">
    <property type="entry name" value="NrtA/CpmA_ABC-bd_dom"/>
</dbReference>
<keyword evidence="7" id="KW-1185">Reference proteome</keyword>
<evidence type="ECO:0000256" key="2">
    <source>
        <dbReference type="ARBA" id="ARBA00022448"/>
    </source>
</evidence>
<keyword evidence="2" id="KW-0813">Transport</keyword>
<dbReference type="CDD" id="cd13553">
    <property type="entry name" value="PBP2_NrtA_CpmA_like"/>
    <property type="match status" value="1"/>
</dbReference>
<dbReference type="AlphaFoldDB" id="A8LLM6"/>
<dbReference type="Pfam" id="PF13379">
    <property type="entry name" value="NMT1_2"/>
    <property type="match status" value="1"/>
</dbReference>
<evidence type="ECO:0000256" key="5">
    <source>
        <dbReference type="ARBA" id="ARBA00023136"/>
    </source>
</evidence>
<dbReference type="PANTHER" id="PTHR30024">
    <property type="entry name" value="ALIPHATIC SULFONATES-BINDING PROTEIN-RELATED"/>
    <property type="match status" value="1"/>
</dbReference>
<gene>
    <name evidence="6" type="ordered locus">Dshi_1662</name>
</gene>
<organism evidence="6 7">
    <name type="scientific">Dinoroseobacter shibae (strain DSM 16493 / NCIMB 14021 / DFL 12)</name>
    <dbReference type="NCBI Taxonomy" id="398580"/>
    <lineage>
        <taxon>Bacteria</taxon>
        <taxon>Pseudomonadati</taxon>
        <taxon>Pseudomonadota</taxon>
        <taxon>Alphaproteobacteria</taxon>
        <taxon>Rhodobacterales</taxon>
        <taxon>Roseobacteraceae</taxon>
        <taxon>Dinoroseobacter</taxon>
    </lineage>
</organism>
<dbReference type="SUPFAM" id="SSF53850">
    <property type="entry name" value="Periplasmic binding protein-like II"/>
    <property type="match status" value="1"/>
</dbReference>
<keyword evidence="4" id="KW-0997">Cell inner membrane</keyword>
<dbReference type="Proteomes" id="UP000006833">
    <property type="component" value="Chromosome"/>
</dbReference>
<sequence>MSRAPLNIGYLPLVDAAPLIIAQKMGFADTEGIRLALHKQPSWSALRDGVALGTLDAGHMLSPLPVAMSLGLGGLPTAMDALLVMSVNGNVIGVSNGLASKMRSNGWREDFRDPLATGKHLIRASGRKLRIGVPFPFSMHAELVYFWLNALGLKTPDELDVRTVPPPHMADAIAANEIDAFCVGEPWGSIAVETGVGELILPANSIWTFSPEKVLAARRDWIETNPAETRALMRAVVTAARWLGDPENRLVASEILAQPGLIDVPSEVIDRALSGQITSKPKALAHRVPRFLEFHASAANFPWRSQAAWIASNIAARVGLDRTEAMRISMACYRSDLYRANLTDLGLDMPGASAKMEGALAQPTPVASAKGSIILGPDAFFDGSIFDPGKGL</sequence>
<accession>A8LLM6</accession>
<dbReference type="RefSeq" id="WP_012178334.1">
    <property type="nucleotide sequence ID" value="NC_009952.1"/>
</dbReference>
<dbReference type="PANTHER" id="PTHR30024:SF43">
    <property type="entry name" value="BLL4572 PROTEIN"/>
    <property type="match status" value="1"/>
</dbReference>
<evidence type="ECO:0000256" key="4">
    <source>
        <dbReference type="ARBA" id="ARBA00022519"/>
    </source>
</evidence>
<dbReference type="HOGENOM" id="CLU_037398_0_1_5"/>
<reference evidence="7" key="1">
    <citation type="journal article" date="2010" name="ISME J.">
        <title>The complete genome sequence of the algal symbiont Dinoroseobacter shibae: a hitchhiker's guide to life in the sea.</title>
        <authorList>
            <person name="Wagner-Dobler I."/>
            <person name="Ballhausen B."/>
            <person name="Berger M."/>
            <person name="Brinkhoff T."/>
            <person name="Buchholz I."/>
            <person name="Bunk B."/>
            <person name="Cypionka H."/>
            <person name="Daniel R."/>
            <person name="Drepper T."/>
            <person name="Gerdts G."/>
            <person name="Hahnke S."/>
            <person name="Han C."/>
            <person name="Jahn D."/>
            <person name="Kalhoefer D."/>
            <person name="Kiss H."/>
            <person name="Klenk H.P."/>
            <person name="Kyrpides N."/>
            <person name="Liebl W."/>
            <person name="Liesegang H."/>
            <person name="Meincke L."/>
            <person name="Pati A."/>
            <person name="Petersen J."/>
            <person name="Piekarski T."/>
            <person name="Pommerenke C."/>
            <person name="Pradella S."/>
            <person name="Pukall R."/>
            <person name="Rabus R."/>
            <person name="Stackebrandt E."/>
            <person name="Thole S."/>
            <person name="Thompson L."/>
            <person name="Tielen P."/>
            <person name="Tomasch J."/>
            <person name="von Jan M."/>
            <person name="Wanphrut N."/>
            <person name="Wichels A."/>
            <person name="Zech H."/>
            <person name="Simon M."/>
        </authorList>
    </citation>
    <scope>NUCLEOTIDE SEQUENCE [LARGE SCALE GENOMIC DNA]</scope>
    <source>
        <strain evidence="7">DSM 16493 / NCIMB 14021 / DFL 12</strain>
    </source>
</reference>
<keyword evidence="3" id="KW-1003">Cell membrane</keyword>
<protein>
    <submittedName>
        <fullName evidence="6">Periplasmic binding protein-like II</fullName>
    </submittedName>
</protein>
<evidence type="ECO:0000313" key="6">
    <source>
        <dbReference type="EMBL" id="ABV93404.1"/>
    </source>
</evidence>
<dbReference type="STRING" id="398580.Dshi_1662"/>
<dbReference type="eggNOG" id="COG0715">
    <property type="taxonomic scope" value="Bacteria"/>
</dbReference>
<dbReference type="KEGG" id="dsh:Dshi_1662"/>
<proteinExistence type="predicted"/>
<evidence type="ECO:0000256" key="1">
    <source>
        <dbReference type="ARBA" id="ARBA00004308"/>
    </source>
</evidence>
<keyword evidence="5" id="KW-0472">Membrane</keyword>
<dbReference type="GO" id="GO:0012505">
    <property type="term" value="C:endomembrane system"/>
    <property type="evidence" value="ECO:0007669"/>
    <property type="project" value="UniProtKB-SubCell"/>
</dbReference>
<evidence type="ECO:0000256" key="3">
    <source>
        <dbReference type="ARBA" id="ARBA00022475"/>
    </source>
</evidence>